<evidence type="ECO:0000313" key="2">
    <source>
        <dbReference type="EMBL" id="KAJ7741051.1"/>
    </source>
</evidence>
<dbReference type="AlphaFoldDB" id="A0AAD7IE40"/>
<dbReference type="Pfam" id="PF22893">
    <property type="entry name" value="ULD_2"/>
    <property type="match status" value="1"/>
</dbReference>
<proteinExistence type="predicted"/>
<dbReference type="Proteomes" id="UP001215598">
    <property type="component" value="Unassembled WGS sequence"/>
</dbReference>
<keyword evidence="3" id="KW-1185">Reference proteome</keyword>
<name>A0AAD7IE40_9AGAR</name>
<accession>A0AAD7IE40</accession>
<sequence length="397" mass="43939">MPVFALAYGSLGDFVTTIELIVSIVNFMRADGAPSHAWTETEDELKALCNQLTYLRLRLSTLDPLVALQITQEVVRCHSVLKRFSEKIKSAEGWMQKFARAISAEKVLAGFKRDVVDRRIALGVLIGLMNLGGLSVVGDRVKEISGQVEEVGKELGAGLAAVNTQVEEVGKEVEAVTSQVQVAHADVAVIGARVNTVGVEVRRGHDLIRDAHQSLAQLFANHQAQMVSVITHLPRGVAAEVFVVLSPTGVYIPIPIVYCTSYEDMDRILKTYICGGRQPGSRYVAQGNYRIISPDGKVVHPAQFITAATGNVCLEMSIVKSRRIWFSKEECPQCQRRCRASTEGWREWMTVVEEDRTELFRRVHLFTSKRLGNGRDVLHLEDSKGSRGIRASLDRQA</sequence>
<reference evidence="2" key="1">
    <citation type="submission" date="2023-03" db="EMBL/GenBank/DDBJ databases">
        <title>Massive genome expansion in bonnet fungi (Mycena s.s.) driven by repeated elements and novel gene families across ecological guilds.</title>
        <authorList>
            <consortium name="Lawrence Berkeley National Laboratory"/>
            <person name="Harder C.B."/>
            <person name="Miyauchi S."/>
            <person name="Viragh M."/>
            <person name="Kuo A."/>
            <person name="Thoen E."/>
            <person name="Andreopoulos B."/>
            <person name="Lu D."/>
            <person name="Skrede I."/>
            <person name="Drula E."/>
            <person name="Henrissat B."/>
            <person name="Morin E."/>
            <person name="Kohler A."/>
            <person name="Barry K."/>
            <person name="LaButti K."/>
            <person name="Morin E."/>
            <person name="Salamov A."/>
            <person name="Lipzen A."/>
            <person name="Mereny Z."/>
            <person name="Hegedus B."/>
            <person name="Baldrian P."/>
            <person name="Stursova M."/>
            <person name="Weitz H."/>
            <person name="Taylor A."/>
            <person name="Grigoriev I.V."/>
            <person name="Nagy L.G."/>
            <person name="Martin F."/>
            <person name="Kauserud H."/>
        </authorList>
    </citation>
    <scope>NUCLEOTIDE SEQUENCE</scope>
    <source>
        <strain evidence="2">CBHHK182m</strain>
    </source>
</reference>
<evidence type="ECO:0000313" key="3">
    <source>
        <dbReference type="Proteomes" id="UP001215598"/>
    </source>
</evidence>
<protein>
    <recommendedName>
        <fullName evidence="1">Ubiquitin-like domain-containing protein</fullName>
    </recommendedName>
</protein>
<dbReference type="EMBL" id="JARKIB010000100">
    <property type="protein sequence ID" value="KAJ7741051.1"/>
    <property type="molecule type" value="Genomic_DNA"/>
</dbReference>
<comment type="caution">
    <text evidence="2">The sequence shown here is derived from an EMBL/GenBank/DDBJ whole genome shotgun (WGS) entry which is preliminary data.</text>
</comment>
<evidence type="ECO:0000259" key="1">
    <source>
        <dbReference type="Pfam" id="PF22893"/>
    </source>
</evidence>
<dbReference type="InterPro" id="IPR054464">
    <property type="entry name" value="ULD_fung"/>
</dbReference>
<feature type="domain" description="Ubiquitin-like" evidence="1">
    <location>
        <begin position="246"/>
        <end position="320"/>
    </location>
</feature>
<organism evidence="2 3">
    <name type="scientific">Mycena metata</name>
    <dbReference type="NCBI Taxonomy" id="1033252"/>
    <lineage>
        <taxon>Eukaryota</taxon>
        <taxon>Fungi</taxon>
        <taxon>Dikarya</taxon>
        <taxon>Basidiomycota</taxon>
        <taxon>Agaricomycotina</taxon>
        <taxon>Agaricomycetes</taxon>
        <taxon>Agaricomycetidae</taxon>
        <taxon>Agaricales</taxon>
        <taxon>Marasmiineae</taxon>
        <taxon>Mycenaceae</taxon>
        <taxon>Mycena</taxon>
    </lineage>
</organism>
<gene>
    <name evidence="2" type="ORF">B0H16DRAFT_1464606</name>
</gene>